<evidence type="ECO:0000313" key="3">
    <source>
        <dbReference type="Proteomes" id="UP000002866"/>
    </source>
</evidence>
<gene>
    <name evidence="2" type="primary">TBLA0F03290</name>
    <name evidence="2" type="ORF">TBLA_0F03290</name>
</gene>
<evidence type="ECO:0008006" key="4">
    <source>
        <dbReference type="Google" id="ProtNLM"/>
    </source>
</evidence>
<dbReference type="GeneID" id="14496976"/>
<dbReference type="GO" id="GO:0005686">
    <property type="term" value="C:U2 snRNP"/>
    <property type="evidence" value="ECO:0007669"/>
    <property type="project" value="EnsemblFungi"/>
</dbReference>
<dbReference type="AlphaFoldDB" id="I2H665"/>
<proteinExistence type="inferred from homology"/>
<dbReference type="GO" id="GO:0000245">
    <property type="term" value="P:spliceosomal complex assembly"/>
    <property type="evidence" value="ECO:0007669"/>
    <property type="project" value="EnsemblFungi"/>
</dbReference>
<dbReference type="STRING" id="1071380.I2H665"/>
<dbReference type="GO" id="GO:0009410">
    <property type="term" value="P:response to xenobiotic stimulus"/>
    <property type="evidence" value="ECO:0007669"/>
    <property type="project" value="EnsemblFungi"/>
</dbReference>
<protein>
    <recommendedName>
        <fullName evidence="4">PHF5-like protein</fullName>
    </recommendedName>
</protein>
<dbReference type="PIRSF" id="PIRSF016468">
    <property type="entry name" value="PHF5"/>
    <property type="match status" value="1"/>
</dbReference>
<dbReference type="OrthoDB" id="10248186at2759"/>
<dbReference type="InParanoid" id="I2H665"/>
<dbReference type="OMA" id="AYYCWEC"/>
<organism evidence="2 3">
    <name type="scientific">Henningerozyma blattae (strain ATCC 34711 / CBS 6284 / DSM 70876 / NBRC 10599 / NRRL Y-10934 / UCD 77-7)</name>
    <name type="common">Yeast</name>
    <name type="synonym">Tetrapisispora blattae</name>
    <dbReference type="NCBI Taxonomy" id="1071380"/>
    <lineage>
        <taxon>Eukaryota</taxon>
        <taxon>Fungi</taxon>
        <taxon>Dikarya</taxon>
        <taxon>Ascomycota</taxon>
        <taxon>Saccharomycotina</taxon>
        <taxon>Saccharomycetes</taxon>
        <taxon>Saccharomycetales</taxon>
        <taxon>Saccharomycetaceae</taxon>
        <taxon>Henningerozyma</taxon>
    </lineage>
</organism>
<dbReference type="eggNOG" id="KOG1705">
    <property type="taxonomic scope" value="Eukaryota"/>
</dbReference>
<dbReference type="HOGENOM" id="CLU_110369_1_1_1"/>
<dbReference type="InterPro" id="IPR005345">
    <property type="entry name" value="PHF5"/>
</dbReference>
<dbReference type="RefSeq" id="XP_004181386.1">
    <property type="nucleotide sequence ID" value="XM_004181338.1"/>
</dbReference>
<accession>I2H665</accession>
<dbReference type="PANTHER" id="PTHR13120">
    <property type="entry name" value="PHD FINGER-LIKE DOMAIN-CONTAINING PROTEIN 5A"/>
    <property type="match status" value="1"/>
</dbReference>
<keyword evidence="3" id="KW-1185">Reference proteome</keyword>
<comment type="similarity">
    <text evidence="1">Belongs to the PHF5 family.</text>
</comment>
<reference evidence="2 3" key="1">
    <citation type="journal article" date="2011" name="Proc. Natl. Acad. Sci. U.S.A.">
        <title>Evolutionary erosion of yeast sex chromosomes by mating-type switching accidents.</title>
        <authorList>
            <person name="Gordon J.L."/>
            <person name="Armisen D."/>
            <person name="Proux-Wera E."/>
            <person name="Oheigeartaigh S.S."/>
            <person name="Byrne K.P."/>
            <person name="Wolfe K.H."/>
        </authorList>
    </citation>
    <scope>NUCLEOTIDE SEQUENCE [LARGE SCALE GENOMIC DNA]</scope>
    <source>
        <strain evidence="3">ATCC 34711 / CBS 6284 / DSM 70876 / NBRC 10599 / NRRL Y-10934 / UCD 77-7</strain>
    </source>
</reference>
<dbReference type="FunCoup" id="I2H665">
    <property type="interactions" value="970"/>
</dbReference>
<dbReference type="Proteomes" id="UP000002866">
    <property type="component" value="Chromosome 6"/>
</dbReference>
<sequence>MSRHQADLVLCMRQPGTHFGLVCSKCDGKCPLCDSYTDPTVPVRLCAQCSQGRSAKNCIICGNPNGIVTAHFCAECCRAERNRDGCPRVLNVGNNRLEHHFDSRQTSK</sequence>
<name>I2H665_HENB6</name>
<evidence type="ECO:0000313" key="2">
    <source>
        <dbReference type="EMBL" id="CCH61867.1"/>
    </source>
</evidence>
<evidence type="ECO:0000256" key="1">
    <source>
        <dbReference type="ARBA" id="ARBA00008626"/>
    </source>
</evidence>
<dbReference type="Pfam" id="PF03660">
    <property type="entry name" value="PHF5"/>
    <property type="match status" value="1"/>
</dbReference>
<dbReference type="KEGG" id="tbl:TBLA_0F03290"/>
<dbReference type="GO" id="GO:0005684">
    <property type="term" value="C:U2-type spliceosomal complex"/>
    <property type="evidence" value="ECO:0007669"/>
    <property type="project" value="EnsemblFungi"/>
</dbReference>
<dbReference type="EMBL" id="HE806321">
    <property type="protein sequence ID" value="CCH61867.1"/>
    <property type="molecule type" value="Genomic_DNA"/>
</dbReference>